<proteinExistence type="predicted"/>
<sequence length="40" mass="4739">MAHQWKRCQEAAKAFTHESYPGNEVKAKVAEREVFRSCWE</sequence>
<protein>
    <submittedName>
        <fullName evidence="1">Uncharacterized protein</fullName>
    </submittedName>
</protein>
<dbReference type="EMBL" id="FOFV01000019">
    <property type="protein sequence ID" value="SES23928.1"/>
    <property type="molecule type" value="Genomic_DNA"/>
</dbReference>
<keyword evidence="2" id="KW-1185">Reference proteome</keyword>
<dbReference type="Proteomes" id="UP000199503">
    <property type="component" value="Unassembled WGS sequence"/>
</dbReference>
<dbReference type="AlphaFoldDB" id="A0A1H9VQU5"/>
<reference evidence="2" key="1">
    <citation type="submission" date="2016-10" db="EMBL/GenBank/DDBJ databases">
        <authorList>
            <person name="Varghese N."/>
            <person name="Submissions S."/>
        </authorList>
    </citation>
    <scope>NUCLEOTIDE SEQUENCE [LARGE SCALE GENOMIC DNA]</scope>
    <source>
        <strain evidence="2">DSM 44437</strain>
    </source>
</reference>
<evidence type="ECO:0000313" key="1">
    <source>
        <dbReference type="EMBL" id="SES23928.1"/>
    </source>
</evidence>
<gene>
    <name evidence="1" type="ORF">SAMN04488000_11944</name>
</gene>
<accession>A0A1H9VQU5</accession>
<organism evidence="1 2">
    <name type="scientific">Lentzea albida</name>
    <dbReference type="NCBI Taxonomy" id="65499"/>
    <lineage>
        <taxon>Bacteria</taxon>
        <taxon>Bacillati</taxon>
        <taxon>Actinomycetota</taxon>
        <taxon>Actinomycetes</taxon>
        <taxon>Pseudonocardiales</taxon>
        <taxon>Pseudonocardiaceae</taxon>
        <taxon>Lentzea</taxon>
    </lineage>
</organism>
<name>A0A1H9VQU5_9PSEU</name>
<evidence type="ECO:0000313" key="2">
    <source>
        <dbReference type="Proteomes" id="UP000199503"/>
    </source>
</evidence>